<protein>
    <recommendedName>
        <fullName evidence="2">Reverse transcriptase Ty1/copia-type domain-containing protein</fullName>
    </recommendedName>
</protein>
<dbReference type="Pfam" id="PF07727">
    <property type="entry name" value="RVT_2"/>
    <property type="match status" value="1"/>
</dbReference>
<dbReference type="InterPro" id="IPR013103">
    <property type="entry name" value="RVT_2"/>
</dbReference>
<feature type="domain" description="Reverse transcriptase Ty1/copia-type" evidence="2">
    <location>
        <begin position="132"/>
        <end position="235"/>
    </location>
</feature>
<feature type="region of interest" description="Disordered" evidence="1">
    <location>
        <begin position="1"/>
        <end position="46"/>
    </location>
</feature>
<feature type="compositionally biased region" description="Basic and acidic residues" evidence="1">
    <location>
        <begin position="33"/>
        <end position="44"/>
    </location>
</feature>
<proteinExistence type="predicted"/>
<keyword evidence="4" id="KW-1185">Reference proteome</keyword>
<comment type="caution">
    <text evidence="3">The sequence shown here is derived from an EMBL/GenBank/DDBJ whole genome shotgun (WGS) entry which is preliminary data.</text>
</comment>
<name>A0ABR2R8E4_9ROSI</name>
<dbReference type="Proteomes" id="UP001396334">
    <property type="component" value="Unassembled WGS sequence"/>
</dbReference>
<organism evidence="3 4">
    <name type="scientific">Hibiscus sabdariffa</name>
    <name type="common">roselle</name>
    <dbReference type="NCBI Taxonomy" id="183260"/>
    <lineage>
        <taxon>Eukaryota</taxon>
        <taxon>Viridiplantae</taxon>
        <taxon>Streptophyta</taxon>
        <taxon>Embryophyta</taxon>
        <taxon>Tracheophyta</taxon>
        <taxon>Spermatophyta</taxon>
        <taxon>Magnoliopsida</taxon>
        <taxon>eudicotyledons</taxon>
        <taxon>Gunneridae</taxon>
        <taxon>Pentapetalae</taxon>
        <taxon>rosids</taxon>
        <taxon>malvids</taxon>
        <taxon>Malvales</taxon>
        <taxon>Malvaceae</taxon>
        <taxon>Malvoideae</taxon>
        <taxon>Hibiscus</taxon>
    </lineage>
</organism>
<evidence type="ECO:0000256" key="1">
    <source>
        <dbReference type="SAM" id="MobiDB-lite"/>
    </source>
</evidence>
<evidence type="ECO:0000313" key="4">
    <source>
        <dbReference type="Proteomes" id="UP001396334"/>
    </source>
</evidence>
<evidence type="ECO:0000313" key="3">
    <source>
        <dbReference type="EMBL" id="KAK9009124.1"/>
    </source>
</evidence>
<sequence length="642" mass="73014">MHVVFDDNLLPRKDSCDDDDVGILQSNGGEPSSKVDEIPTKEEAQDPPLEALKDMTLEEREVAYPRELNYLKGGEILGDPSKWVTTRASLKNTCHHVAFISCIERKNIKEALNDDYWILAMQEELNQFDRSSVWTLVERPNDKSTIETKWVFRNKLDESGNIVRNKARLVVQGYTQEEGIDFDETYAPVARLEAIRMLLAFSCHHEFKLFQMDVKSAFLNGFINEEVYVEQPPDFAKLMQGEFEMSMMGELSFFLGLHIKQRKDGIFINQDKYIKEKLKKFGLENVKPQATPMSSSIKLDEDEEGRFQANPKESHLKAVKRIFRYLQDTPSLGLLYPRDSTFDLHAYLDTDYRGCKIDRKSTSGRVGRFQNEHFLPFAAKVTILCIAYQYWSSSTDTPFGVSIPSVRISVPKEGLSEESTVFPNLHPPGSSAFVLDAHDRFLHLMVTWFFCPSGDMIYTVNHRQTNLVKSFSYATVLSHIFLKEHVDCTVDLPLPLTDPIDAKSLRKSKFHLVNGEWIRDPNLPDVEGDDVAPPQAPPVVAAPPPVDIQALFVQLNANLDARFNALDARFTSLNEDVNSHLNPLDARHNSMETRFKAHKDSLRRVKTEVSAHHLEWSTHTFGVHGLGGKGDDEDEDESIPPP</sequence>
<dbReference type="PANTHER" id="PTHR11439">
    <property type="entry name" value="GAG-POL-RELATED RETROTRANSPOSON"/>
    <property type="match status" value="1"/>
</dbReference>
<feature type="region of interest" description="Disordered" evidence="1">
    <location>
        <begin position="623"/>
        <end position="642"/>
    </location>
</feature>
<evidence type="ECO:0000259" key="2">
    <source>
        <dbReference type="Pfam" id="PF07727"/>
    </source>
</evidence>
<reference evidence="3 4" key="1">
    <citation type="journal article" date="2024" name="G3 (Bethesda)">
        <title>Genome assembly of Hibiscus sabdariffa L. provides insights into metabolisms of medicinal natural products.</title>
        <authorList>
            <person name="Kim T."/>
        </authorList>
    </citation>
    <scope>NUCLEOTIDE SEQUENCE [LARGE SCALE GENOMIC DNA]</scope>
    <source>
        <strain evidence="3">TK-2024</strain>
        <tissue evidence="3">Old leaves</tissue>
    </source>
</reference>
<accession>A0ABR2R8E4</accession>
<dbReference type="PANTHER" id="PTHR11439:SF486">
    <property type="entry name" value="RLK (RECEPTOR-LIKE KINASE) PROTEIN, PUTATIVE-RELATED"/>
    <property type="match status" value="1"/>
</dbReference>
<feature type="compositionally biased region" description="Acidic residues" evidence="1">
    <location>
        <begin position="631"/>
        <end position="642"/>
    </location>
</feature>
<gene>
    <name evidence="3" type="ORF">V6N11_080593</name>
</gene>
<dbReference type="EMBL" id="JBBPBN010000025">
    <property type="protein sequence ID" value="KAK9009124.1"/>
    <property type="molecule type" value="Genomic_DNA"/>
</dbReference>